<comment type="caution">
    <text evidence="11">The sequence shown here is derived from an EMBL/GenBank/DDBJ whole genome shotgun (WGS) entry which is preliminary data.</text>
</comment>
<dbReference type="InterPro" id="IPR029069">
    <property type="entry name" value="HotDog_dom_sf"/>
</dbReference>
<evidence type="ECO:0000256" key="8">
    <source>
        <dbReference type="ARBA" id="ARBA00079653"/>
    </source>
</evidence>
<reference evidence="11 12" key="1">
    <citation type="submission" date="2018-08" db="EMBL/GenBank/DDBJ databases">
        <title>Genomic Encyclopedia of Type Strains, Phase IV (KMG-IV): sequencing the most valuable type-strain genomes for metagenomic binning, comparative biology and taxonomic classification.</title>
        <authorList>
            <person name="Goeker M."/>
        </authorList>
    </citation>
    <scope>NUCLEOTIDE SEQUENCE [LARGE SCALE GENOMIC DNA]</scope>
    <source>
        <strain evidence="11 12">DSM 25527</strain>
    </source>
</reference>
<dbReference type="GO" id="GO:0009062">
    <property type="term" value="P:fatty acid catabolic process"/>
    <property type="evidence" value="ECO:0007669"/>
    <property type="project" value="TreeGrafter"/>
</dbReference>
<dbReference type="EMBL" id="QXDC01000002">
    <property type="protein sequence ID" value="RIA46641.1"/>
    <property type="molecule type" value="Genomic_DNA"/>
</dbReference>
<gene>
    <name evidence="11" type="ORF">DFR49_1189</name>
</gene>
<evidence type="ECO:0000256" key="1">
    <source>
        <dbReference type="ARBA" id="ARBA00006538"/>
    </source>
</evidence>
<name>A0A397PLT1_9SPHN</name>
<dbReference type="CDD" id="cd03445">
    <property type="entry name" value="Thioesterase_II_repeat2"/>
    <property type="match status" value="1"/>
</dbReference>
<dbReference type="AlphaFoldDB" id="A0A397PLT1"/>
<evidence type="ECO:0000259" key="9">
    <source>
        <dbReference type="Pfam" id="PF02551"/>
    </source>
</evidence>
<dbReference type="FunFam" id="2.40.160.210:FF:000001">
    <property type="entry name" value="Acyl-CoA thioesterase II"/>
    <property type="match status" value="1"/>
</dbReference>
<dbReference type="InterPro" id="IPR025652">
    <property type="entry name" value="TesB_C"/>
</dbReference>
<evidence type="ECO:0000256" key="4">
    <source>
        <dbReference type="ARBA" id="ARBA00023098"/>
    </source>
</evidence>
<proteinExistence type="inferred from homology"/>
<comment type="catalytic activity">
    <reaction evidence="6">
        <text>a fatty acyl-CoA + H2O = a fatty acid + CoA + H(+)</text>
        <dbReference type="Rhea" id="RHEA:16781"/>
        <dbReference type="ChEBI" id="CHEBI:15377"/>
        <dbReference type="ChEBI" id="CHEBI:15378"/>
        <dbReference type="ChEBI" id="CHEBI:28868"/>
        <dbReference type="ChEBI" id="CHEBI:57287"/>
        <dbReference type="ChEBI" id="CHEBI:77636"/>
        <dbReference type="EC" id="3.1.2.20"/>
    </reaction>
    <physiologicalReaction direction="left-to-right" evidence="6">
        <dbReference type="Rhea" id="RHEA:16782"/>
    </physiologicalReaction>
</comment>
<dbReference type="SUPFAM" id="SSF54637">
    <property type="entry name" value="Thioesterase/thiol ester dehydrase-isomerase"/>
    <property type="match status" value="2"/>
</dbReference>
<comment type="similarity">
    <text evidence="1">Belongs to the C/M/P thioester hydrolase family.</text>
</comment>
<keyword evidence="3" id="KW-0378">Hydrolase</keyword>
<evidence type="ECO:0000259" key="10">
    <source>
        <dbReference type="Pfam" id="PF13622"/>
    </source>
</evidence>
<feature type="domain" description="Acyl-CoA thioesterase-like N-terminal HotDog" evidence="10">
    <location>
        <begin position="40"/>
        <end position="118"/>
    </location>
</feature>
<evidence type="ECO:0000256" key="6">
    <source>
        <dbReference type="ARBA" id="ARBA00050943"/>
    </source>
</evidence>
<dbReference type="CDD" id="cd03444">
    <property type="entry name" value="Thioesterase_II_repeat1"/>
    <property type="match status" value="1"/>
</dbReference>
<dbReference type="Gene3D" id="2.40.160.210">
    <property type="entry name" value="Acyl-CoA thioesterase, double hotdog domain"/>
    <property type="match status" value="1"/>
</dbReference>
<comment type="subunit">
    <text evidence="2">Homotetramer.</text>
</comment>
<dbReference type="RefSeq" id="WP_119034730.1">
    <property type="nucleotide sequence ID" value="NZ_QXDC01000002.1"/>
</dbReference>
<feature type="domain" description="Acyl-CoA thioesterase 2 C-terminal" evidence="9">
    <location>
        <begin position="165"/>
        <end position="290"/>
    </location>
</feature>
<dbReference type="PANTHER" id="PTHR11066:SF34">
    <property type="entry name" value="ACYL-COENZYME A THIOESTERASE 8"/>
    <property type="match status" value="1"/>
</dbReference>
<dbReference type="GO" id="GO:0005829">
    <property type="term" value="C:cytosol"/>
    <property type="evidence" value="ECO:0007669"/>
    <property type="project" value="TreeGrafter"/>
</dbReference>
<evidence type="ECO:0000313" key="11">
    <source>
        <dbReference type="EMBL" id="RIA46641.1"/>
    </source>
</evidence>
<dbReference type="GO" id="GO:0047617">
    <property type="term" value="F:fatty acyl-CoA hydrolase activity"/>
    <property type="evidence" value="ECO:0007669"/>
    <property type="project" value="UniProtKB-EC"/>
</dbReference>
<protein>
    <recommendedName>
        <fullName evidence="7">Acyl-CoA thioesterase 2</fullName>
        <ecNumber evidence="5">3.1.2.20</ecNumber>
    </recommendedName>
    <alternativeName>
        <fullName evidence="8">Thioesterase II</fullName>
    </alternativeName>
</protein>
<dbReference type="EC" id="3.1.2.20" evidence="5"/>
<dbReference type="InterPro" id="IPR049449">
    <property type="entry name" value="TesB_ACOT8-like_N"/>
</dbReference>
<organism evidence="11 12">
    <name type="scientific">Hephaestia caeni</name>
    <dbReference type="NCBI Taxonomy" id="645617"/>
    <lineage>
        <taxon>Bacteria</taxon>
        <taxon>Pseudomonadati</taxon>
        <taxon>Pseudomonadota</taxon>
        <taxon>Alphaproteobacteria</taxon>
        <taxon>Sphingomonadales</taxon>
        <taxon>Sphingomonadaceae</taxon>
        <taxon>Hephaestia</taxon>
    </lineage>
</organism>
<keyword evidence="12" id="KW-1185">Reference proteome</keyword>
<dbReference type="InterPro" id="IPR042171">
    <property type="entry name" value="Acyl-CoA_hotdog"/>
</dbReference>
<evidence type="ECO:0000256" key="5">
    <source>
        <dbReference type="ARBA" id="ARBA00038894"/>
    </source>
</evidence>
<dbReference type="OrthoDB" id="9781019at2"/>
<evidence type="ECO:0000313" key="12">
    <source>
        <dbReference type="Proteomes" id="UP000266568"/>
    </source>
</evidence>
<dbReference type="InterPro" id="IPR003703">
    <property type="entry name" value="Acyl_CoA_thio"/>
</dbReference>
<accession>A0A397PLT1</accession>
<dbReference type="Pfam" id="PF13622">
    <property type="entry name" value="4HBT_3"/>
    <property type="match status" value="1"/>
</dbReference>
<sequence>MDNADPAPSPAVLTHALVDLLTIEELDTDLYRGRRLPGGVGRVFGGQVIAQGLQAAQRSTEAPKTAHSLHAYFMRPGNEDYPIIFRVVRDFEGRSFATRRVIALQQGKPILNMAASFQIPEDGVHHQDAMPDVPGPDDLRSESELRREMIDEIPEKFRRHMLRARPIEIRPVHPRSWFTPEKRPPAQYSWFRLVARIDDDMTMHRAILAYASDMSLLGTAMLPHGINWTTPSLQTASLDHALWFHEPFRADEWLLYACDSPWAGHARGFNRGRIYTQDGRLVASAAQEGLIRLRD</sequence>
<dbReference type="Pfam" id="PF02551">
    <property type="entry name" value="Acyl_CoA_thio"/>
    <property type="match status" value="1"/>
</dbReference>
<dbReference type="PANTHER" id="PTHR11066">
    <property type="entry name" value="ACYL-COA THIOESTERASE"/>
    <property type="match status" value="1"/>
</dbReference>
<evidence type="ECO:0000256" key="3">
    <source>
        <dbReference type="ARBA" id="ARBA00022801"/>
    </source>
</evidence>
<evidence type="ECO:0000256" key="2">
    <source>
        <dbReference type="ARBA" id="ARBA00011881"/>
    </source>
</evidence>
<dbReference type="Proteomes" id="UP000266568">
    <property type="component" value="Unassembled WGS sequence"/>
</dbReference>
<dbReference type="GO" id="GO:0006637">
    <property type="term" value="P:acyl-CoA metabolic process"/>
    <property type="evidence" value="ECO:0007669"/>
    <property type="project" value="InterPro"/>
</dbReference>
<evidence type="ECO:0000256" key="7">
    <source>
        <dbReference type="ARBA" id="ARBA00071120"/>
    </source>
</evidence>
<keyword evidence="4" id="KW-0443">Lipid metabolism</keyword>